<gene>
    <name evidence="1" type="ORF">NHP164001_11050</name>
</gene>
<protein>
    <recommendedName>
        <fullName evidence="3">SH3 domain-containing protein</fullName>
    </recommendedName>
</protein>
<sequence length="260" mass="30757">MVKGFLYIKKEPCGIHSFNINCSSVDYSMAFYITHDDEMPDGDGEAGLVTLHVNRNMNYILPTEYNKIETIYPNIKEQLQDKPYLILPIKIQIRTVADTNTSSQVITISKALKTTPKENEEIAKEYKNICHETQHRAFYTNNPSNNRIYTYSKDMYVNVREKPNNNSHIITQMATQYPNAKLTDSMYWEYDNLKYQYVPNKSWINKRQIYLDNNTQVNFIEKLYMKNAWPINNWYEVYFIDKTGKKIEGYIHKSQLSWGF</sequence>
<comment type="caution">
    <text evidence="1">The sequence shown here is derived from an EMBL/GenBank/DDBJ whole genome shotgun (WGS) entry which is preliminary data.</text>
</comment>
<keyword evidence="2" id="KW-1185">Reference proteome</keyword>
<dbReference type="Proteomes" id="UP001562457">
    <property type="component" value="Unassembled WGS sequence"/>
</dbReference>
<organism evidence="1 2">
    <name type="scientific">Helicobacter trogontum</name>
    <dbReference type="NCBI Taxonomy" id="50960"/>
    <lineage>
        <taxon>Bacteria</taxon>
        <taxon>Pseudomonadati</taxon>
        <taxon>Campylobacterota</taxon>
        <taxon>Epsilonproteobacteria</taxon>
        <taxon>Campylobacterales</taxon>
        <taxon>Helicobacteraceae</taxon>
        <taxon>Helicobacter</taxon>
    </lineage>
</organism>
<proteinExistence type="predicted"/>
<evidence type="ECO:0008006" key="3">
    <source>
        <dbReference type="Google" id="ProtNLM"/>
    </source>
</evidence>
<name>A0ABQ0D422_9HELI</name>
<reference evidence="1 2" key="1">
    <citation type="submission" date="2024-06" db="EMBL/GenBank/DDBJ databases">
        <title>Draft genome sequence of Helicobacter trogontum NHP16-4001.</title>
        <authorList>
            <person name="Rimbara E."/>
            <person name="Suzuki M."/>
        </authorList>
    </citation>
    <scope>NUCLEOTIDE SEQUENCE [LARGE SCALE GENOMIC DNA]</scope>
    <source>
        <strain evidence="1 2">NHP16-4001</strain>
    </source>
</reference>
<accession>A0ABQ0D422</accession>
<evidence type="ECO:0000313" key="1">
    <source>
        <dbReference type="EMBL" id="GAB0173089.1"/>
    </source>
</evidence>
<evidence type="ECO:0000313" key="2">
    <source>
        <dbReference type="Proteomes" id="UP001562457"/>
    </source>
</evidence>
<dbReference type="EMBL" id="BAAFHN010000023">
    <property type="protein sequence ID" value="GAB0173089.1"/>
    <property type="molecule type" value="Genomic_DNA"/>
</dbReference>